<evidence type="ECO:0000313" key="2">
    <source>
        <dbReference type="EMBL" id="NMQ05706.1"/>
    </source>
</evidence>
<sequence>MSLVRRSSSSRSDYENRLPRGRTYVRNGSVVVSPRLAIRIFLNIFSPSIKAANQHQGFDIVLESQVGDSGSGGMRRDNSCGGMPPHGSRAEA</sequence>
<feature type="region of interest" description="Disordered" evidence="1">
    <location>
        <begin position="1"/>
        <end position="20"/>
    </location>
</feature>
<dbReference type="EMBL" id="SPMX01000026">
    <property type="protein sequence ID" value="NMQ05706.1"/>
    <property type="molecule type" value="Genomic_DNA"/>
</dbReference>
<comment type="caution">
    <text evidence="2">The sequence shown here is derived from an EMBL/GenBank/DDBJ whole genome shotgun (WGS) entry which is preliminary data.</text>
</comment>
<dbReference type="Proteomes" id="UP000886469">
    <property type="component" value="Unassembled WGS sequence"/>
</dbReference>
<proteinExistence type="predicted"/>
<accession>A0ABX1T9M6</accession>
<feature type="region of interest" description="Disordered" evidence="1">
    <location>
        <begin position="67"/>
        <end position="92"/>
    </location>
</feature>
<protein>
    <submittedName>
        <fullName evidence="2">Uncharacterized protein</fullName>
    </submittedName>
</protein>
<feature type="compositionally biased region" description="Low complexity" evidence="1">
    <location>
        <begin position="1"/>
        <end position="11"/>
    </location>
</feature>
<organism evidence="2 3">
    <name type="scientific">Candidatus Accumulibacter contiguus</name>
    <dbReference type="NCBI Taxonomy" id="2954381"/>
    <lineage>
        <taxon>Bacteria</taxon>
        <taxon>Pseudomonadati</taxon>
        <taxon>Pseudomonadota</taxon>
        <taxon>Betaproteobacteria</taxon>
        <taxon>Candidatus Accumulibacter</taxon>
    </lineage>
</organism>
<gene>
    <name evidence="2" type="ORF">E4Q08_10715</name>
</gene>
<keyword evidence="3" id="KW-1185">Reference proteome</keyword>
<evidence type="ECO:0000313" key="3">
    <source>
        <dbReference type="Proteomes" id="UP000886469"/>
    </source>
</evidence>
<reference evidence="2" key="1">
    <citation type="submission" date="2019-03" db="EMBL/GenBank/DDBJ databases">
        <title>Metabolic reconstructions from genomes of highly enriched 'Candidatus Accumulibacter' and 'Candidatus Competibacter' bioreactor populations.</title>
        <authorList>
            <person name="Annavajhala M.K."/>
            <person name="Welles L."/>
            <person name="Abbas B."/>
            <person name="Sorokin D."/>
            <person name="Park H."/>
            <person name="Van Loosdrecht M."/>
            <person name="Chandran K."/>
        </authorList>
    </citation>
    <scope>NUCLEOTIDE SEQUENCE</scope>
    <source>
        <strain evidence="2">SBR_L</strain>
    </source>
</reference>
<name>A0ABX1T9M6_9PROT</name>
<evidence type="ECO:0000256" key="1">
    <source>
        <dbReference type="SAM" id="MobiDB-lite"/>
    </source>
</evidence>